<reference evidence="1" key="1">
    <citation type="submission" date="2019-11" db="EMBL/GenBank/DDBJ databases">
        <authorList>
            <person name="Feng L."/>
        </authorList>
    </citation>
    <scope>NUCLEOTIDE SEQUENCE</scope>
    <source>
        <strain evidence="1">CUreolyticusLFYP111</strain>
    </source>
</reference>
<dbReference type="EMBL" id="CACRSK010000001">
    <property type="protein sequence ID" value="VYS79185.1"/>
    <property type="molecule type" value="Genomic_DNA"/>
</dbReference>
<accession>A0A6N2RHA8</accession>
<organism evidence="1">
    <name type="scientific">Campylobacter ureolyticus</name>
    <dbReference type="NCBI Taxonomy" id="827"/>
    <lineage>
        <taxon>Bacteria</taxon>
        <taxon>Pseudomonadati</taxon>
        <taxon>Campylobacterota</taxon>
        <taxon>Epsilonproteobacteria</taxon>
        <taxon>Campylobacterales</taxon>
        <taxon>Campylobacteraceae</taxon>
        <taxon>Campylobacter</taxon>
    </lineage>
</organism>
<dbReference type="AlphaFoldDB" id="A0A6N2RHA8"/>
<dbReference type="RefSeq" id="WP_156846893.1">
    <property type="nucleotide sequence ID" value="NZ_CACRSK010000001.1"/>
</dbReference>
<sequence length="288" mass="34327">MNEFFKKIALVFCFVNLCFANVVDDFFDEIINSCYLKKYDDLKHMLDKNKSLANSQIKGVRALDFVLNLDTLKFDEIKNSKFREILDNLDFKTCKFEILEILTNYDLNISYLVKDTYTPLVTILDNKFLSNKEKIKISQILLKNQTDDFKNISRINSAWQISIVEAAYLKNDLEMFKVYLEMGFIFDDTLAYIMLEPYFKYPKIIDVFSTKKVDKSLLTKMENDKEFLKELELSHKYSLYFVKFLHSKKIYFDINKVSQYLKIYEFMKLVNNKKSSDLLQVFIISYFK</sequence>
<evidence type="ECO:0000313" key="1">
    <source>
        <dbReference type="EMBL" id="VYS79185.1"/>
    </source>
</evidence>
<proteinExistence type="predicted"/>
<gene>
    <name evidence="1" type="ORF">CULFYP111_00392</name>
</gene>
<protein>
    <submittedName>
        <fullName evidence="1">Uncharacterized protein</fullName>
    </submittedName>
</protein>
<name>A0A6N2RHA8_9BACT</name>